<feature type="domain" description="SEA" evidence="14">
    <location>
        <begin position="764"/>
        <end position="881"/>
    </location>
</feature>
<evidence type="ECO:0000256" key="1">
    <source>
        <dbReference type="ARBA" id="ARBA00004437"/>
    </source>
</evidence>
<feature type="compositionally biased region" description="Acidic residues" evidence="12">
    <location>
        <begin position="321"/>
        <end position="332"/>
    </location>
</feature>
<keyword evidence="11" id="KW-0245">EGF-like domain</keyword>
<evidence type="ECO:0000256" key="4">
    <source>
        <dbReference type="ARBA" id="ARBA00022525"/>
    </source>
</evidence>
<keyword evidence="10" id="KW-0966">Cell projection</keyword>
<dbReference type="GO" id="GO:0005540">
    <property type="term" value="F:hyaluronic acid binding"/>
    <property type="evidence" value="ECO:0007669"/>
    <property type="project" value="TreeGrafter"/>
</dbReference>
<keyword evidence="6" id="KW-0358">Heparin-binding</keyword>
<feature type="compositionally biased region" description="Low complexity" evidence="12">
    <location>
        <begin position="550"/>
        <end position="559"/>
    </location>
</feature>
<feature type="compositionally biased region" description="Acidic residues" evidence="12">
    <location>
        <begin position="589"/>
        <end position="599"/>
    </location>
</feature>
<feature type="compositionally biased region" description="Acidic residues" evidence="12">
    <location>
        <begin position="560"/>
        <end position="574"/>
    </location>
</feature>
<feature type="region of interest" description="Disordered" evidence="12">
    <location>
        <begin position="1284"/>
        <end position="1325"/>
    </location>
</feature>
<comment type="subcellular location">
    <subcellularLocation>
        <location evidence="2">Cell projection</location>
        <location evidence="2">Cilium</location>
        <location evidence="2">Photoreceptor outer segment</location>
    </subcellularLocation>
    <subcellularLocation>
        <location evidence="1">Photoreceptor inner segment</location>
    </subcellularLocation>
    <subcellularLocation>
        <location evidence="3">Secreted</location>
        <location evidence="3">Extracellular space</location>
        <location evidence="3">Extracellular matrix</location>
        <location evidence="3">Interphotoreceptor matrix</location>
    </subcellularLocation>
</comment>
<dbReference type="OrthoDB" id="9908153at2759"/>
<dbReference type="InterPro" id="IPR000742">
    <property type="entry name" value="EGF"/>
</dbReference>
<feature type="transmembrane region" description="Helical" evidence="13">
    <location>
        <begin position="1627"/>
        <end position="1651"/>
    </location>
</feature>
<evidence type="ECO:0000256" key="8">
    <source>
        <dbReference type="ARBA" id="ARBA00022737"/>
    </source>
</evidence>
<dbReference type="GO" id="GO:0033165">
    <property type="term" value="C:interphotoreceptor matrix"/>
    <property type="evidence" value="ECO:0007669"/>
    <property type="project" value="UniProtKB-SubCell"/>
</dbReference>
<evidence type="ECO:0000313" key="18">
    <source>
        <dbReference type="RefSeq" id="XP_031414239.1"/>
    </source>
</evidence>
<protein>
    <submittedName>
        <fullName evidence="17 18">Interphotoreceptor matrix proteoglycan 2-like</fullName>
    </submittedName>
</protein>
<dbReference type="InterPro" id="IPR000082">
    <property type="entry name" value="SEA_dom"/>
</dbReference>
<feature type="region of interest" description="Disordered" evidence="12">
    <location>
        <begin position="360"/>
        <end position="400"/>
    </location>
</feature>
<keyword evidence="16" id="KW-1185">Reference proteome</keyword>
<evidence type="ECO:0000256" key="12">
    <source>
        <dbReference type="SAM" id="MobiDB-lite"/>
    </source>
</evidence>
<evidence type="ECO:0000256" key="9">
    <source>
        <dbReference type="ARBA" id="ARBA00023180"/>
    </source>
</evidence>
<feature type="compositionally biased region" description="Acidic residues" evidence="12">
    <location>
        <begin position="613"/>
        <end position="651"/>
    </location>
</feature>
<dbReference type="GeneID" id="105911648"/>
<evidence type="ECO:0000256" key="5">
    <source>
        <dbReference type="ARBA" id="ARBA00022530"/>
    </source>
</evidence>
<feature type="region of interest" description="Disordered" evidence="12">
    <location>
        <begin position="1012"/>
        <end position="1073"/>
    </location>
</feature>
<dbReference type="PANTHER" id="PTHR12199:SF4">
    <property type="entry name" value="INTERPHOTORECEPTOR MATRIX PROTEOGLYCAN 2"/>
    <property type="match status" value="1"/>
</dbReference>
<dbReference type="GO" id="GO:0007601">
    <property type="term" value="P:visual perception"/>
    <property type="evidence" value="ECO:0007669"/>
    <property type="project" value="InterPro"/>
</dbReference>
<dbReference type="Proteomes" id="UP000515152">
    <property type="component" value="Chromosome 21"/>
</dbReference>
<evidence type="ECO:0000259" key="14">
    <source>
        <dbReference type="PROSITE" id="PS50024"/>
    </source>
</evidence>
<keyword evidence="5" id="KW-0272">Extracellular matrix</keyword>
<evidence type="ECO:0000256" key="6">
    <source>
        <dbReference type="ARBA" id="ARBA00022674"/>
    </source>
</evidence>
<dbReference type="PANTHER" id="PTHR12199">
    <property type="entry name" value="INTERPHOTORECEPTOR MATRIX PROTEOGLYCAN"/>
    <property type="match status" value="1"/>
</dbReference>
<dbReference type="SMART" id="SM00200">
    <property type="entry name" value="SEA"/>
    <property type="match status" value="2"/>
</dbReference>
<reference evidence="17 18" key="1">
    <citation type="submission" date="2025-04" db="UniProtKB">
        <authorList>
            <consortium name="RefSeq"/>
        </authorList>
    </citation>
    <scope>IDENTIFICATION</scope>
</reference>
<keyword evidence="8" id="KW-0677">Repeat</keyword>
<keyword evidence="13" id="KW-0472">Membrane</keyword>
<feature type="compositionally biased region" description="Low complexity" evidence="12">
    <location>
        <begin position="1284"/>
        <end position="1300"/>
    </location>
</feature>
<evidence type="ECO:0000259" key="15">
    <source>
        <dbReference type="PROSITE" id="PS50026"/>
    </source>
</evidence>
<keyword evidence="13" id="KW-1133">Transmembrane helix</keyword>
<dbReference type="GO" id="GO:0001750">
    <property type="term" value="C:photoreceptor outer segment"/>
    <property type="evidence" value="ECO:0007669"/>
    <property type="project" value="UniProtKB-SubCell"/>
</dbReference>
<evidence type="ECO:0000256" key="11">
    <source>
        <dbReference type="PROSITE-ProRule" id="PRU00076"/>
    </source>
</evidence>
<feature type="transmembrane region" description="Helical" evidence="13">
    <location>
        <begin position="5"/>
        <end position="25"/>
    </location>
</feature>
<evidence type="ECO:0000256" key="3">
    <source>
        <dbReference type="ARBA" id="ARBA00004593"/>
    </source>
</evidence>
<keyword evidence="9" id="KW-0325">Glycoprotein</keyword>
<dbReference type="Gene3D" id="3.30.70.960">
    <property type="entry name" value="SEA domain"/>
    <property type="match status" value="1"/>
</dbReference>
<sequence length="1774" mass="197007">MPGPLWRCVSWILMVVVLTGIFYIVTDASGGIHVDTLVRRYGQAMSSEANQGLFTQSLSKALPNRSHQEKGALSRRKRDILFPNGVKLCSQETVQQVIHNHLSYFHLRVCQETVWEAFKVFWDRLPERDEYQFWMEKCQDGTATVFDIGRSFSQSEEHLTLVQNRVLMTSSTSEPFSSWSDMCRPDSTAAPKEETIQTTTVKEVQTVLTDHEGDSAPDLPVETEVVQVTSEPTVEEVTEDLAAEVDPYETPEDTDAISPETTEEAAEQAAVEEISQVDISEEVEDTAEEIAPDVTAEAPQEEITEGTPENTEAGGVVTPEEVSEEVPDEDVGVWETAEEIPPEATESTPEVDEVIIEVEEETPVPTEDTPEEDTPVEVSPEEDVAIEESPDEGLHEEEPIEEVIPSEETIEAVVTESELPEQVAIEEEIPEAVVTVEEVPEEPVTELEVPEEPVTDELPEEAVPEEESPEEVVPTEEDLPDVVVEERQDEVAPSEELTVEDHTPVEETTAEVESDVVVEEAQVEETPEDTTPEIHEEEISDTADEDAPSPVATEETTGTPEEEGTPEPIEEEVVPEIAAVETSEIVLPETEEVAVEDEDAASHTPEGVPAEETVIEDAGETAVEEVITDTPEEDSPEAATEEGATEVDDTPEIVVTDHTPETVGEEDGSDTVLEPEPEPEPEVPEVEIPEDTAKEEVAVEEEPLQTVEYVEEITVVEAQETTPAPTEEPTTTTEAPVEEDVVEEENMITNEIDDVMARPIRPMGEHIVELSIKLKGEFYDDSLRDPSSYFYQRLADQFTQKIEDAFERLPGFKNVFVLEFRPQKDIQGGLGVVVHYAITLEGDGGGLSNATMDFITLQANMVGNSYHEPDELPTVVYTITDFRNYITEALHKENFIGNNTLDVDPDSLQLESVDSLLPVKPTGRAIDSNDLEDVLAAEKPPEIPGQELVGNDLFLKKDDFLFDPVHPYDQWMGPQSKLASENDVFSLEENDLDSFSLAQKGDVVDDSLDFGSGSGFSGDEQGPDFWPWVPENPSLDEDDSEATGETLEKLKIPQELDKEVPMEEAKPEQEPEQELVVEEPFLEHTLVTQDILTHPHYTTTDQAPTFWTMETLTVELSMQTVEASGMYDDYPSEPTIIHAPVTDAPLPEEPPTSETLFIEQSPVIAITEPSHHEEALEVIPQDNSAIVSEDQEVSEDAVDADAELPAAVSIEEVAVPDSDTKEQPATGDLTVIDNGVAEDREDDGGVEILEETGKDIELTTSESSPGEISNEDLTEDEIISVTVTAAGPVPTTTTQSTPLSPEKESPFTRISNAAPEEEEETSTTEFSLILEEASDETPLYGLDIEPYMYFDETEPIEEEGDDDSLKMSQVPSSAVFLNVTHDASDLTFFGDSEDGPTMEIPTPDAQAMDVTQMASIAMPTSPGRALMVFFSLRVTNMRFSDDLFNKSSAEYKSLEQRFTELLLPYLQSNLSNFENLEILNFRNGSIVVNSRMKFGKPVRNEVTTVVYLILEDFCNTAYQTMNLAIDKYSLDVESGDRADPCKFQACNEYSRCTVNRWSGEAECLCDPGYFSVDSLPCQSICDLQEDFCQNDGKCDIIPGKGAICRCRVGENWWYRGERCEEYVSEPLVVGIAIASVAGFLLVASAVIFFLARTLRDEYDKDDSEDPLRHGESEPSLERATKYNPMFESDAAVGYNQYYRRYPDMPVYSTATTDASNEFSSEEIRQIYENSVLTREEIEDRLRVIELYAKDRQFADYVRQHKVFLDSRRDSSSSI</sequence>
<feature type="compositionally biased region" description="Acidic residues" evidence="12">
    <location>
        <begin position="663"/>
        <end position="690"/>
    </location>
</feature>
<dbReference type="RefSeq" id="XP_031414239.1">
    <property type="nucleotide sequence ID" value="XM_031558379.2"/>
</dbReference>
<name>A0A6P8EQN7_CLUHA</name>
<feature type="compositionally biased region" description="Acidic residues" evidence="12">
    <location>
        <begin position="360"/>
        <end position="391"/>
    </location>
</feature>
<feature type="compositionally biased region" description="Basic and acidic residues" evidence="12">
    <location>
        <begin position="1046"/>
        <end position="1069"/>
    </location>
</feature>
<dbReference type="PROSITE" id="PS50024">
    <property type="entry name" value="SEA"/>
    <property type="match status" value="2"/>
</dbReference>
<feature type="disulfide bond" evidence="11">
    <location>
        <begin position="1546"/>
        <end position="1563"/>
    </location>
</feature>
<comment type="caution">
    <text evidence="11">Lacks conserved residue(s) required for the propagation of feature annotation.</text>
</comment>
<feature type="domain" description="EGF-like" evidence="15">
    <location>
        <begin position="1537"/>
        <end position="1575"/>
    </location>
</feature>
<organism evidence="16 18">
    <name type="scientific">Clupea harengus</name>
    <name type="common">Atlantic herring</name>
    <dbReference type="NCBI Taxonomy" id="7950"/>
    <lineage>
        <taxon>Eukaryota</taxon>
        <taxon>Metazoa</taxon>
        <taxon>Chordata</taxon>
        <taxon>Craniata</taxon>
        <taxon>Vertebrata</taxon>
        <taxon>Euteleostomi</taxon>
        <taxon>Actinopterygii</taxon>
        <taxon>Neopterygii</taxon>
        <taxon>Teleostei</taxon>
        <taxon>Clupei</taxon>
        <taxon>Clupeiformes</taxon>
        <taxon>Clupeoidei</taxon>
        <taxon>Clupeidae</taxon>
        <taxon>Clupea</taxon>
    </lineage>
</organism>
<gene>
    <name evidence="17 18" type="primary">LOC105911648</name>
</gene>
<feature type="compositionally biased region" description="Acidic residues" evidence="12">
    <location>
        <begin position="508"/>
        <end position="547"/>
    </location>
</feature>
<keyword evidence="11" id="KW-1015">Disulfide bond</keyword>
<proteinExistence type="predicted"/>
<dbReference type="GO" id="GO:0008201">
    <property type="term" value="F:heparin binding"/>
    <property type="evidence" value="ECO:0007669"/>
    <property type="project" value="UniProtKB-KW"/>
</dbReference>
<feature type="region of interest" description="Disordered" evidence="12">
    <location>
        <begin position="295"/>
        <end position="332"/>
    </location>
</feature>
<evidence type="ECO:0000256" key="10">
    <source>
        <dbReference type="ARBA" id="ARBA00023273"/>
    </source>
</evidence>
<evidence type="ECO:0000313" key="16">
    <source>
        <dbReference type="Proteomes" id="UP000515152"/>
    </source>
</evidence>
<feature type="compositionally biased region" description="Acidic residues" evidence="12">
    <location>
        <begin position="438"/>
        <end position="480"/>
    </location>
</feature>
<dbReference type="PROSITE" id="PS50026">
    <property type="entry name" value="EGF_3"/>
    <property type="match status" value="1"/>
</dbReference>
<dbReference type="GeneTree" id="ENSGT00530000063503"/>
<dbReference type="Pfam" id="PF01390">
    <property type="entry name" value="SEA"/>
    <property type="match status" value="2"/>
</dbReference>
<accession>A0A6P8EQN7</accession>
<dbReference type="InterPro" id="IPR036364">
    <property type="entry name" value="SEA_dom_sf"/>
</dbReference>
<dbReference type="SUPFAM" id="SSF82671">
    <property type="entry name" value="SEA domain"/>
    <property type="match status" value="2"/>
</dbReference>
<feature type="region of interest" description="Disordered" evidence="12">
    <location>
        <begin position="437"/>
        <end position="693"/>
    </location>
</feature>
<keyword evidence="7" id="KW-0732">Signal</keyword>
<dbReference type="RefSeq" id="XP_031414238.1">
    <property type="nucleotide sequence ID" value="XM_031558378.2"/>
</dbReference>
<evidence type="ECO:0000256" key="2">
    <source>
        <dbReference type="ARBA" id="ARBA00004504"/>
    </source>
</evidence>
<keyword evidence="4" id="KW-0964">Secreted</keyword>
<evidence type="ECO:0000256" key="7">
    <source>
        <dbReference type="ARBA" id="ARBA00022729"/>
    </source>
</evidence>
<keyword evidence="13" id="KW-0812">Transmembrane</keyword>
<feature type="domain" description="SEA" evidence="14">
    <location>
        <begin position="1424"/>
        <end position="1537"/>
    </location>
</feature>
<evidence type="ECO:0000256" key="13">
    <source>
        <dbReference type="SAM" id="Phobius"/>
    </source>
</evidence>
<dbReference type="KEGG" id="char:105911648"/>
<feature type="region of interest" description="Disordered" evidence="12">
    <location>
        <begin position="1660"/>
        <end position="1679"/>
    </location>
</feature>
<dbReference type="InterPro" id="IPR039861">
    <property type="entry name" value="IMPG"/>
</dbReference>
<feature type="compositionally biased region" description="Basic and acidic residues" evidence="12">
    <location>
        <begin position="1665"/>
        <end position="1679"/>
    </location>
</feature>
<dbReference type="GO" id="GO:0001917">
    <property type="term" value="C:photoreceptor inner segment"/>
    <property type="evidence" value="ECO:0007669"/>
    <property type="project" value="UniProtKB-SubCell"/>
</dbReference>
<evidence type="ECO:0000313" key="17">
    <source>
        <dbReference type="RefSeq" id="XP_031414238.1"/>
    </source>
</evidence>